<evidence type="ECO:0000256" key="2">
    <source>
        <dbReference type="PROSITE-ProRule" id="PRU01091"/>
    </source>
</evidence>
<gene>
    <name evidence="4" type="ORF">ACFQGU_17145</name>
</gene>
<dbReference type="Proteomes" id="UP001596138">
    <property type="component" value="Unassembled WGS sequence"/>
</dbReference>
<dbReference type="InterPro" id="IPR016032">
    <property type="entry name" value="Sig_transdc_resp-reg_C-effctor"/>
</dbReference>
<name>A0ABW1T5J5_9ACTN</name>
<dbReference type="CDD" id="cd00383">
    <property type="entry name" value="trans_reg_C"/>
    <property type="match status" value="1"/>
</dbReference>
<keyword evidence="1 2" id="KW-0238">DNA-binding</keyword>
<evidence type="ECO:0000256" key="1">
    <source>
        <dbReference type="ARBA" id="ARBA00023125"/>
    </source>
</evidence>
<dbReference type="Gene3D" id="1.10.10.10">
    <property type="entry name" value="Winged helix-like DNA-binding domain superfamily/Winged helix DNA-binding domain"/>
    <property type="match status" value="1"/>
</dbReference>
<dbReference type="SUPFAM" id="SSF52540">
    <property type="entry name" value="P-loop containing nucleoside triphosphate hydrolases"/>
    <property type="match status" value="1"/>
</dbReference>
<feature type="domain" description="OmpR/PhoB-type" evidence="3">
    <location>
        <begin position="1"/>
        <end position="97"/>
    </location>
</feature>
<dbReference type="Pfam" id="PF00486">
    <property type="entry name" value="Trans_reg_C"/>
    <property type="match status" value="1"/>
</dbReference>
<dbReference type="Gene3D" id="3.40.50.300">
    <property type="entry name" value="P-loop containing nucleotide triphosphate hydrolases"/>
    <property type="match status" value="1"/>
</dbReference>
<dbReference type="PROSITE" id="PS51755">
    <property type="entry name" value="OMPR_PHOB"/>
    <property type="match status" value="1"/>
</dbReference>
<organism evidence="4 5">
    <name type="scientific">Longivirga aurantiaca</name>
    <dbReference type="NCBI Taxonomy" id="1837743"/>
    <lineage>
        <taxon>Bacteria</taxon>
        <taxon>Bacillati</taxon>
        <taxon>Actinomycetota</taxon>
        <taxon>Actinomycetes</taxon>
        <taxon>Sporichthyales</taxon>
        <taxon>Sporichthyaceae</taxon>
        <taxon>Longivirga</taxon>
    </lineage>
</organism>
<sequence>MLRFRDCAVDVAGRVLLRGGVPQHLEPQAFDVLALLVDQRHRVVPKEEILDAVWGGRFISDSALSTRIKEIRRATGDDGDAQAVVRTVRGRGYQFVAEVGSRVASPAAPTLVGRDRDVEELLDRLAPGSLVTLVGTGGVGKSTLAREVVRRAAERRGVAWYIVDLTVLDDSAQLLPAVARGAGLVDDGPDLLAKTLAGRDVIVLLDDADLLVADVAALCDAVAAAAGVATIVVTCRERLGVRAERIWPVLPLSPDAARALLVARARDAAPLAMLDELPDSTLDALADSVDRLPLALEMLASMSALLDVPELQVVVASSASAVTTGRRDAPERHRSLARLVEGSLDRLASRDADALVTLSAFAGAFATSDAVRLLATDDALEVLRSLADRSLLSPVEGRGGRRYQVLRTVRRAVDGRTSSARRAAAAGRHAVLVTTLLEAADADLRCEREAQGAVVFDRLADEARAAHTWARDVDVDLAVRLTAALHLYAYSRMWAEPSTWADALEHRTDHPAVVVALASQAAQESRLAEARTRALDALERGDERVRAAALEVLSDVGIYEHRLDEAATWASRLVESAAASGAVRDRAIGLSNRALAATYAGDAAGAAAATAAILETPEDGMAPTERAWLAFARGDAYAALGGGDAIPCYGSAIAISDSVGSTFVGGVSRCSLAAAVAETDGPMVAAAYFRDVLDTYRERGNITHLTTALRLVVPVLAGIGADETTCCVAGWTLGPSARPGLAGDIARTRATLDVVRGRQPEPDVERWTTRGSTLTAGEVAHAASVALAAAAS</sequence>
<evidence type="ECO:0000313" key="4">
    <source>
        <dbReference type="EMBL" id="MFC6239600.1"/>
    </source>
</evidence>
<keyword evidence="5" id="KW-1185">Reference proteome</keyword>
<dbReference type="SMART" id="SM00862">
    <property type="entry name" value="Trans_reg_C"/>
    <property type="match status" value="1"/>
</dbReference>
<evidence type="ECO:0000313" key="5">
    <source>
        <dbReference type="Proteomes" id="UP001596138"/>
    </source>
</evidence>
<dbReference type="PANTHER" id="PTHR47691:SF3">
    <property type="entry name" value="HTH-TYPE TRANSCRIPTIONAL REGULATOR RV0890C-RELATED"/>
    <property type="match status" value="1"/>
</dbReference>
<dbReference type="SMART" id="SM00382">
    <property type="entry name" value="AAA"/>
    <property type="match status" value="1"/>
</dbReference>
<feature type="DNA-binding region" description="OmpR/PhoB-type" evidence="2">
    <location>
        <begin position="1"/>
        <end position="97"/>
    </location>
</feature>
<accession>A0ABW1T5J5</accession>
<reference evidence="5" key="1">
    <citation type="journal article" date="2019" name="Int. J. Syst. Evol. Microbiol.">
        <title>The Global Catalogue of Microorganisms (GCM) 10K type strain sequencing project: providing services to taxonomists for standard genome sequencing and annotation.</title>
        <authorList>
            <consortium name="The Broad Institute Genomics Platform"/>
            <consortium name="The Broad Institute Genome Sequencing Center for Infectious Disease"/>
            <person name="Wu L."/>
            <person name="Ma J."/>
        </authorList>
    </citation>
    <scope>NUCLEOTIDE SEQUENCE [LARGE SCALE GENOMIC DNA]</scope>
    <source>
        <strain evidence="5">CGMCC 4.7317</strain>
    </source>
</reference>
<dbReference type="RefSeq" id="WP_386768913.1">
    <property type="nucleotide sequence ID" value="NZ_JBHSTI010000051.1"/>
</dbReference>
<dbReference type="SUPFAM" id="SSF46894">
    <property type="entry name" value="C-terminal effector domain of the bipartite response regulators"/>
    <property type="match status" value="1"/>
</dbReference>
<protein>
    <submittedName>
        <fullName evidence="4">Winged helix-turn-helix domain-containing protein</fullName>
    </submittedName>
</protein>
<dbReference type="EMBL" id="JBHSTI010000051">
    <property type="protein sequence ID" value="MFC6239600.1"/>
    <property type="molecule type" value="Genomic_DNA"/>
</dbReference>
<proteinExistence type="predicted"/>
<dbReference type="InterPro" id="IPR027417">
    <property type="entry name" value="P-loop_NTPase"/>
</dbReference>
<dbReference type="PRINTS" id="PR00364">
    <property type="entry name" value="DISEASERSIST"/>
</dbReference>
<evidence type="ECO:0000259" key="3">
    <source>
        <dbReference type="PROSITE" id="PS51755"/>
    </source>
</evidence>
<dbReference type="InterPro" id="IPR036388">
    <property type="entry name" value="WH-like_DNA-bd_sf"/>
</dbReference>
<dbReference type="PANTHER" id="PTHR47691">
    <property type="entry name" value="REGULATOR-RELATED"/>
    <property type="match status" value="1"/>
</dbReference>
<dbReference type="InterPro" id="IPR001867">
    <property type="entry name" value="OmpR/PhoB-type_DNA-bd"/>
</dbReference>
<dbReference type="InterPro" id="IPR003593">
    <property type="entry name" value="AAA+_ATPase"/>
</dbReference>
<comment type="caution">
    <text evidence="4">The sequence shown here is derived from an EMBL/GenBank/DDBJ whole genome shotgun (WGS) entry which is preliminary data.</text>
</comment>